<organism evidence="2 3">
    <name type="scientific">Eubacterium plexicaudatum ASF492</name>
    <dbReference type="NCBI Taxonomy" id="1235802"/>
    <lineage>
        <taxon>Bacteria</taxon>
        <taxon>Bacillati</taxon>
        <taxon>Bacillota</taxon>
        <taxon>Clostridia</taxon>
        <taxon>Eubacteriales</taxon>
        <taxon>Eubacteriaceae</taxon>
        <taxon>Eubacterium</taxon>
    </lineage>
</organism>
<feature type="transmembrane region" description="Helical" evidence="1">
    <location>
        <begin position="97"/>
        <end position="122"/>
    </location>
</feature>
<evidence type="ECO:0000313" key="2">
    <source>
        <dbReference type="EMBL" id="EMZ20738.1"/>
    </source>
</evidence>
<dbReference type="Proteomes" id="UP000012589">
    <property type="component" value="Unassembled WGS sequence"/>
</dbReference>
<gene>
    <name evidence="2" type="ORF">C823_04855</name>
</gene>
<keyword evidence="3" id="KW-1185">Reference proteome</keyword>
<reference evidence="2 3" key="1">
    <citation type="journal article" date="2014" name="Genome Announc.">
        <title>Draft genome sequences of the altered schaedler flora, a defined bacterial community from gnotobiotic mice.</title>
        <authorList>
            <person name="Wannemuehler M.J."/>
            <person name="Overstreet A.M."/>
            <person name="Ward D.V."/>
            <person name="Phillips G.J."/>
        </authorList>
    </citation>
    <scope>NUCLEOTIDE SEQUENCE [LARGE SCALE GENOMIC DNA]</scope>
    <source>
        <strain evidence="2 3">ASF492</strain>
    </source>
</reference>
<feature type="transmembrane region" description="Helical" evidence="1">
    <location>
        <begin position="143"/>
        <end position="163"/>
    </location>
</feature>
<proteinExistence type="predicted"/>
<dbReference type="OrthoDB" id="1905143at2"/>
<dbReference type="STRING" id="1235802.C823_04855"/>
<keyword evidence="1" id="KW-0812">Transmembrane</keyword>
<comment type="caution">
    <text evidence="2">The sequence shown here is derived from an EMBL/GenBank/DDBJ whole genome shotgun (WGS) entry which is preliminary data.</text>
</comment>
<protein>
    <recommendedName>
        <fullName evidence="4">Stage II sporulation protein M</fullName>
    </recommendedName>
</protein>
<dbReference type="PATRIC" id="fig|1235802.3.peg.5115"/>
<feature type="transmembrane region" description="Helical" evidence="1">
    <location>
        <begin position="26"/>
        <end position="46"/>
    </location>
</feature>
<evidence type="ECO:0000256" key="1">
    <source>
        <dbReference type="SAM" id="Phobius"/>
    </source>
</evidence>
<sequence length="175" mass="20024">MFFAGILTANWVGTEKMMRYGMLNEYYVGQLAYMELDAAAYFWYLLKRRMKVFGMTALFVYTRFGILALPGVIGWYAFTLGYLFVNALVCMKFQGMILVLLSVFPQIIGYVAAYFGLGKILFGANAELEMPMGIKKLWKNPKLFLLLSAILCMIAGVWLESYINPILLKSYIRTM</sequence>
<keyword evidence="1" id="KW-0472">Membrane</keyword>
<dbReference type="eggNOG" id="ENOG5033E68">
    <property type="taxonomic scope" value="Bacteria"/>
</dbReference>
<evidence type="ECO:0008006" key="4">
    <source>
        <dbReference type="Google" id="ProtNLM"/>
    </source>
</evidence>
<keyword evidence="1" id="KW-1133">Transmembrane helix</keyword>
<name>N2A2N0_9FIRM</name>
<dbReference type="HOGENOM" id="CLU_106656_0_0_9"/>
<evidence type="ECO:0000313" key="3">
    <source>
        <dbReference type="Proteomes" id="UP000012589"/>
    </source>
</evidence>
<dbReference type="AlphaFoldDB" id="N2A2N0"/>
<feature type="transmembrane region" description="Helical" evidence="1">
    <location>
        <begin position="58"/>
        <end position="85"/>
    </location>
</feature>
<accession>N2A2N0</accession>
<dbReference type="EMBL" id="AQFT01000140">
    <property type="protein sequence ID" value="EMZ20738.1"/>
    <property type="molecule type" value="Genomic_DNA"/>
</dbReference>